<feature type="domain" description="UmuC" evidence="1">
    <location>
        <begin position="13"/>
        <end position="260"/>
    </location>
</feature>
<dbReference type="Pfam" id="PF00817">
    <property type="entry name" value="IMS"/>
    <property type="match status" value="1"/>
</dbReference>
<reference evidence="3" key="1">
    <citation type="submission" date="2020-01" db="EMBL/GenBank/DDBJ databases">
        <authorList>
            <consortium name="DOE Joint Genome Institute"/>
            <person name="Haridas S."/>
            <person name="Albert R."/>
            <person name="Binder M."/>
            <person name="Bloem J."/>
            <person name="Labutti K."/>
            <person name="Salamov A."/>
            <person name="Andreopoulos B."/>
            <person name="Baker S.E."/>
            <person name="Barry K."/>
            <person name="Bills G."/>
            <person name="Bluhm B.H."/>
            <person name="Cannon C."/>
            <person name="Castanera R."/>
            <person name="Culley D.E."/>
            <person name="Daum C."/>
            <person name="Ezra D."/>
            <person name="Gonzalez J.B."/>
            <person name="Henrissat B."/>
            <person name="Kuo A."/>
            <person name="Liang C."/>
            <person name="Lipzen A."/>
            <person name="Lutzoni F."/>
            <person name="Magnuson J."/>
            <person name="Mondo S."/>
            <person name="Nolan M."/>
            <person name="Ohm R."/>
            <person name="Pangilinan J."/>
            <person name="Park H.-J."/>
            <person name="Ramirez L."/>
            <person name="Alfaro M."/>
            <person name="Sun H."/>
            <person name="Tritt A."/>
            <person name="Yoshinaga Y."/>
            <person name="Zwiers L.-H."/>
            <person name="Turgeon B.G."/>
            <person name="Goodwin S.B."/>
            <person name="Spatafora J.W."/>
            <person name="Crous P.W."/>
            <person name="Grigoriev I.V."/>
        </authorList>
    </citation>
    <scope>NUCLEOTIDE SEQUENCE</scope>
    <source>
        <strain evidence="3">CBS 342.82</strain>
    </source>
</reference>
<dbReference type="Gene3D" id="3.40.1170.60">
    <property type="match status" value="1"/>
</dbReference>
<dbReference type="FunFam" id="3.40.1170.60:FF:000006">
    <property type="entry name" value="DNA polymerase iota"/>
    <property type="match status" value="1"/>
</dbReference>
<dbReference type="PROSITE" id="PS50173">
    <property type="entry name" value="UMUC"/>
    <property type="match status" value="1"/>
</dbReference>
<dbReference type="AlphaFoldDB" id="A0A6J3MFD6"/>
<dbReference type="RefSeq" id="XP_033463594.1">
    <property type="nucleotide sequence ID" value="XM_033606748.1"/>
</dbReference>
<gene>
    <name evidence="3" type="ORF">K489DRAFT_392708</name>
</gene>
<dbReference type="SUPFAM" id="SSF56672">
    <property type="entry name" value="DNA/RNA polymerases"/>
    <property type="match status" value="1"/>
</dbReference>
<evidence type="ECO:0000259" key="1">
    <source>
        <dbReference type="PROSITE" id="PS50173"/>
    </source>
</evidence>
<dbReference type="OrthoDB" id="447129at2759"/>
<dbReference type="InterPro" id="IPR043128">
    <property type="entry name" value="Rev_trsase/Diguanyl_cyclase"/>
</dbReference>
<evidence type="ECO:0000313" key="3">
    <source>
        <dbReference type="RefSeq" id="XP_033463594.1"/>
    </source>
</evidence>
<evidence type="ECO:0000313" key="2">
    <source>
        <dbReference type="Proteomes" id="UP000504637"/>
    </source>
</evidence>
<dbReference type="GO" id="GO:0003684">
    <property type="term" value="F:damaged DNA binding"/>
    <property type="evidence" value="ECO:0007669"/>
    <property type="project" value="InterPro"/>
</dbReference>
<dbReference type="Gene3D" id="3.30.1490.100">
    <property type="entry name" value="DNA polymerase, Y-family, little finger domain"/>
    <property type="match status" value="1"/>
</dbReference>
<dbReference type="GeneID" id="54364548"/>
<dbReference type="Proteomes" id="UP000504637">
    <property type="component" value="Unplaced"/>
</dbReference>
<dbReference type="GO" id="GO:0070987">
    <property type="term" value="P:error-free translesion synthesis"/>
    <property type="evidence" value="ECO:0007669"/>
    <property type="project" value="UniProtKB-ARBA"/>
</dbReference>
<reference evidence="3" key="2">
    <citation type="submission" date="2020-04" db="EMBL/GenBank/DDBJ databases">
        <authorList>
            <consortium name="NCBI Genome Project"/>
        </authorList>
    </citation>
    <scope>NUCLEOTIDE SEQUENCE</scope>
    <source>
        <strain evidence="3">CBS 342.82</strain>
    </source>
</reference>
<dbReference type="PANTHER" id="PTHR46404">
    <property type="entry name" value="DNA POLYMERASE IOTA"/>
    <property type="match status" value="1"/>
</dbReference>
<reference evidence="3" key="3">
    <citation type="submission" date="2025-08" db="UniProtKB">
        <authorList>
            <consortium name="RefSeq"/>
        </authorList>
    </citation>
    <scope>IDENTIFICATION</scope>
    <source>
        <strain evidence="3">CBS 342.82</strain>
    </source>
</reference>
<protein>
    <submittedName>
        <fullName evidence="3">DNA/RNA polymerase</fullName>
    </submittedName>
</protein>
<dbReference type="PANTHER" id="PTHR46404:SF1">
    <property type="entry name" value="DNA POLYMERASE IOTA"/>
    <property type="match status" value="1"/>
</dbReference>
<dbReference type="InterPro" id="IPR043502">
    <property type="entry name" value="DNA/RNA_pol_sf"/>
</dbReference>
<name>A0A6J3MFD6_9PEZI</name>
<dbReference type="InterPro" id="IPR036775">
    <property type="entry name" value="DNA_pol_Y-fam_lit_finger_sf"/>
</dbReference>
<sequence length="604" mass="68624">MVPGLARKDGRVIIHFDYDCFYASVFEASNPSLKDLPFAVQQKQIIVTCNYEARRRGLHKLQLITDAKRICPDVIIELGEDLTRFRDASKDLYNFLKEYSWNDKVARLGFDEVWMDITDIVDYNIEILNHQDLGNSFMQMSKTDPTQGFRYNANTVAGHTYPADYQLHQDYGTIEGELALRLRLGGHYARFLRHELERQKGYTSTVGIATSKLLSKLVGNMRKPKSQTTMMPPLTSIDGNESNVTSFIDDHEIGKIPGIGFKLALLLRAAFLKREPNFDKSLIYGETFDKVAVRDIRTQPNVNPESLEKLLGGPGSPHGIGLKVWQLLHGIDDSEVEYARTVPRQISIEDSYIRLDTFPEVLKELRILSNSLISRMRMDLLTAVQATNDDPLDPTSDGSLYVAQTMPLGAKKWLAYPKTIRLSTRPRQPLQADGTRVRSFKRISHSTSLPTFVFNTHESVELLAERLIKEVLITMFRKLHSGNGGWNLSLMNLAVTNMVETAGDGRSAIGRDIANMFRRQEDVLKDFRVIDTEVPDASPRIKEKSITQAETHTFHDVYDGEYEEAWDEDGEESDSCQTCEMCSMRMPAFAMAAHRRFHSIELLD</sequence>
<accession>A0A6J3MFD6</accession>
<dbReference type="GO" id="GO:0006281">
    <property type="term" value="P:DNA repair"/>
    <property type="evidence" value="ECO:0007669"/>
    <property type="project" value="InterPro"/>
</dbReference>
<dbReference type="Gene3D" id="3.30.70.270">
    <property type="match status" value="1"/>
</dbReference>
<dbReference type="GO" id="GO:0003887">
    <property type="term" value="F:DNA-directed DNA polymerase activity"/>
    <property type="evidence" value="ECO:0007669"/>
    <property type="project" value="TreeGrafter"/>
</dbReference>
<proteinExistence type="predicted"/>
<organism evidence="3">
    <name type="scientific">Dissoconium aciculare CBS 342.82</name>
    <dbReference type="NCBI Taxonomy" id="1314786"/>
    <lineage>
        <taxon>Eukaryota</taxon>
        <taxon>Fungi</taxon>
        <taxon>Dikarya</taxon>
        <taxon>Ascomycota</taxon>
        <taxon>Pezizomycotina</taxon>
        <taxon>Dothideomycetes</taxon>
        <taxon>Dothideomycetidae</taxon>
        <taxon>Mycosphaerellales</taxon>
        <taxon>Dissoconiaceae</taxon>
        <taxon>Dissoconium</taxon>
    </lineage>
</organism>
<dbReference type="InterPro" id="IPR001126">
    <property type="entry name" value="UmuC"/>
</dbReference>
<keyword evidence="2" id="KW-1185">Reference proteome</keyword>